<feature type="domain" description="Histidine kinase/HSP90-like ATPase" evidence="12">
    <location>
        <begin position="355"/>
        <end position="446"/>
    </location>
</feature>
<reference evidence="14 15" key="1">
    <citation type="submission" date="2017-09" db="EMBL/GenBank/DDBJ databases">
        <authorList>
            <person name="Lee N."/>
            <person name="Cho B.-K."/>
        </authorList>
    </citation>
    <scope>NUCLEOTIDE SEQUENCE [LARGE SCALE GENOMIC DNA]</scope>
    <source>
        <strain evidence="14 15">ATCC 27476</strain>
    </source>
</reference>
<protein>
    <recommendedName>
        <fullName evidence="2">histidine kinase</fullName>
        <ecNumber evidence="2">2.7.13.3</ecNumber>
    </recommendedName>
</protein>
<evidence type="ECO:0000256" key="11">
    <source>
        <dbReference type="SAM" id="Phobius"/>
    </source>
</evidence>
<feature type="transmembrane region" description="Helical" evidence="11">
    <location>
        <begin position="106"/>
        <end position="127"/>
    </location>
</feature>
<keyword evidence="7" id="KW-0067">ATP-binding</keyword>
<dbReference type="PANTHER" id="PTHR24421">
    <property type="entry name" value="NITRATE/NITRITE SENSOR PROTEIN NARX-RELATED"/>
    <property type="match status" value="1"/>
</dbReference>
<dbReference type="Pfam" id="PF02518">
    <property type="entry name" value="HATPase_c"/>
    <property type="match status" value="1"/>
</dbReference>
<feature type="coiled-coil region" evidence="9">
    <location>
        <begin position="209"/>
        <end position="236"/>
    </location>
</feature>
<organism evidence="14 15">
    <name type="scientific">Streptomyces vinaceus</name>
    <dbReference type="NCBI Taxonomy" id="1960"/>
    <lineage>
        <taxon>Bacteria</taxon>
        <taxon>Bacillati</taxon>
        <taxon>Actinomycetota</taxon>
        <taxon>Actinomycetes</taxon>
        <taxon>Kitasatosporales</taxon>
        <taxon>Streptomycetaceae</taxon>
        <taxon>Streptomyces</taxon>
    </lineage>
</organism>
<dbReference type="GO" id="GO:0016020">
    <property type="term" value="C:membrane"/>
    <property type="evidence" value="ECO:0007669"/>
    <property type="project" value="InterPro"/>
</dbReference>
<dbReference type="SUPFAM" id="SSF55874">
    <property type="entry name" value="ATPase domain of HSP90 chaperone/DNA topoisomerase II/histidine kinase"/>
    <property type="match status" value="1"/>
</dbReference>
<keyword evidence="3" id="KW-0597">Phosphoprotein</keyword>
<evidence type="ECO:0000256" key="10">
    <source>
        <dbReference type="SAM" id="MobiDB-lite"/>
    </source>
</evidence>
<evidence type="ECO:0000256" key="1">
    <source>
        <dbReference type="ARBA" id="ARBA00000085"/>
    </source>
</evidence>
<dbReference type="InterPro" id="IPR036890">
    <property type="entry name" value="HATPase_C_sf"/>
</dbReference>
<name>A0A5J6J2H6_STRVI</name>
<feature type="transmembrane region" description="Helical" evidence="11">
    <location>
        <begin position="157"/>
        <end position="174"/>
    </location>
</feature>
<dbReference type="GeneID" id="95609657"/>
<dbReference type="InterPro" id="IPR011712">
    <property type="entry name" value="Sig_transdc_His_kin_sub3_dim/P"/>
</dbReference>
<dbReference type="Gene3D" id="1.20.5.1930">
    <property type="match status" value="1"/>
</dbReference>
<dbReference type="GO" id="GO:0005524">
    <property type="term" value="F:ATP binding"/>
    <property type="evidence" value="ECO:0007669"/>
    <property type="project" value="UniProtKB-KW"/>
</dbReference>
<keyword evidence="6 14" id="KW-0418">Kinase</keyword>
<dbReference type="AlphaFoldDB" id="A0A5J6J2H6"/>
<evidence type="ECO:0000259" key="12">
    <source>
        <dbReference type="Pfam" id="PF02518"/>
    </source>
</evidence>
<evidence type="ECO:0000256" key="5">
    <source>
        <dbReference type="ARBA" id="ARBA00022741"/>
    </source>
</evidence>
<keyword evidence="4" id="KW-0808">Transferase</keyword>
<gene>
    <name evidence="14" type="ORF">CP980_03645</name>
</gene>
<evidence type="ECO:0000256" key="9">
    <source>
        <dbReference type="SAM" id="Coils"/>
    </source>
</evidence>
<feature type="transmembrane region" description="Helical" evidence="11">
    <location>
        <begin position="180"/>
        <end position="200"/>
    </location>
</feature>
<feature type="domain" description="Signal transduction histidine kinase subgroup 3 dimerisation and phosphoacceptor" evidence="13">
    <location>
        <begin position="229"/>
        <end position="294"/>
    </location>
</feature>
<feature type="compositionally biased region" description="Basic and acidic residues" evidence="10">
    <location>
        <begin position="1"/>
        <end position="13"/>
    </location>
</feature>
<evidence type="ECO:0000313" key="15">
    <source>
        <dbReference type="Proteomes" id="UP000325563"/>
    </source>
</evidence>
<keyword evidence="8" id="KW-0902">Two-component regulatory system</keyword>
<evidence type="ECO:0000256" key="8">
    <source>
        <dbReference type="ARBA" id="ARBA00023012"/>
    </source>
</evidence>
<dbReference type="CDD" id="cd16917">
    <property type="entry name" value="HATPase_UhpB-NarQ-NarX-like"/>
    <property type="match status" value="1"/>
</dbReference>
<dbReference type="EC" id="2.7.13.3" evidence="2"/>
<dbReference type="Gene3D" id="3.30.565.10">
    <property type="entry name" value="Histidine kinase-like ATPase, C-terminal domain"/>
    <property type="match status" value="1"/>
</dbReference>
<feature type="transmembrane region" description="Helical" evidence="11">
    <location>
        <begin position="133"/>
        <end position="150"/>
    </location>
</feature>
<dbReference type="Pfam" id="PF07730">
    <property type="entry name" value="HisKA_3"/>
    <property type="match status" value="1"/>
</dbReference>
<proteinExistence type="predicted"/>
<evidence type="ECO:0000256" key="4">
    <source>
        <dbReference type="ARBA" id="ARBA00022679"/>
    </source>
</evidence>
<accession>A0A5J6J2H6</accession>
<dbReference type="KEGG" id="svn:CP980_03645"/>
<keyword evidence="9" id="KW-0175">Coiled coil</keyword>
<feature type="region of interest" description="Disordered" evidence="10">
    <location>
        <begin position="1"/>
        <end position="20"/>
    </location>
</feature>
<evidence type="ECO:0000313" key="14">
    <source>
        <dbReference type="EMBL" id="QEV44282.1"/>
    </source>
</evidence>
<dbReference type="InterPro" id="IPR003594">
    <property type="entry name" value="HATPase_dom"/>
</dbReference>
<evidence type="ECO:0000256" key="6">
    <source>
        <dbReference type="ARBA" id="ARBA00022777"/>
    </source>
</evidence>
<keyword evidence="11" id="KW-0472">Membrane</keyword>
<dbReference type="GO" id="GO:0000155">
    <property type="term" value="F:phosphorelay sensor kinase activity"/>
    <property type="evidence" value="ECO:0007669"/>
    <property type="project" value="InterPro"/>
</dbReference>
<keyword evidence="11" id="KW-0812">Transmembrane</keyword>
<dbReference type="PANTHER" id="PTHR24421:SF10">
    <property type="entry name" value="NITRATE_NITRITE SENSOR PROTEIN NARQ"/>
    <property type="match status" value="1"/>
</dbReference>
<dbReference type="Proteomes" id="UP000325563">
    <property type="component" value="Chromosome"/>
</dbReference>
<keyword evidence="11" id="KW-1133">Transmembrane helix</keyword>
<dbReference type="EMBL" id="CP023692">
    <property type="protein sequence ID" value="QEV44282.1"/>
    <property type="molecule type" value="Genomic_DNA"/>
</dbReference>
<feature type="region of interest" description="Disordered" evidence="10">
    <location>
        <begin position="292"/>
        <end position="313"/>
    </location>
</feature>
<comment type="catalytic activity">
    <reaction evidence="1">
        <text>ATP + protein L-histidine = ADP + protein N-phospho-L-histidine.</text>
        <dbReference type="EC" id="2.7.13.3"/>
    </reaction>
</comment>
<keyword evidence="15" id="KW-1185">Reference proteome</keyword>
<evidence type="ECO:0000256" key="3">
    <source>
        <dbReference type="ARBA" id="ARBA00022553"/>
    </source>
</evidence>
<feature type="transmembrane region" description="Helical" evidence="11">
    <location>
        <begin position="52"/>
        <end position="74"/>
    </location>
</feature>
<evidence type="ECO:0000256" key="2">
    <source>
        <dbReference type="ARBA" id="ARBA00012438"/>
    </source>
</evidence>
<feature type="transmembrane region" description="Helical" evidence="11">
    <location>
        <begin position="80"/>
        <end position="99"/>
    </location>
</feature>
<dbReference type="InterPro" id="IPR050482">
    <property type="entry name" value="Sensor_HK_TwoCompSys"/>
</dbReference>
<keyword evidence="5" id="KW-0547">Nucleotide-binding</keyword>
<sequence>MSDRDEARPRDPRTTPPARAARAPMRFTVVLRTPARAAEPLFARAPKAWQRALPYVVAGICVLSLLPATIAVLTNDYKAGGGWAGALGVAQTVPLLLAVTRPLPAWGLVLVADTVGAVVLTHADAVAGHAWPWTPMSVVGYLALMVCLGLRESIRTLIGVWLVTGAVGVVLGFFEPDGVTTTAALLFVLSGSFLAVTGALRGVGDAQQRTAEQESISEAERARRTLLEERARIARELHDVVAHHMSVITVQADSAPYRLPGMAEPVREEFAAIAASARESLSEMRRLLTVLRSDGNGSGDGAAATGPGGASELAPQPGIGRIQQLVEATVRAGQPVELSLAAGAGRAATPAVDLSAYRIVQEALANVVRHAPGAETRVSVTHDAENVLVLVVNGPAARDAAVEPGGSGTGHGLVGMQERVRLTGGTLDTGPLPDGGFRVAARLPLNDASEEAS</sequence>
<evidence type="ECO:0000259" key="13">
    <source>
        <dbReference type="Pfam" id="PF07730"/>
    </source>
</evidence>
<dbReference type="RefSeq" id="WP_150492603.1">
    <property type="nucleotide sequence ID" value="NZ_BNBW01000001.1"/>
</dbReference>
<dbReference type="GO" id="GO:0046983">
    <property type="term" value="F:protein dimerization activity"/>
    <property type="evidence" value="ECO:0007669"/>
    <property type="project" value="InterPro"/>
</dbReference>
<evidence type="ECO:0000256" key="7">
    <source>
        <dbReference type="ARBA" id="ARBA00022840"/>
    </source>
</evidence>